<protein>
    <recommendedName>
        <fullName evidence="7">Aminotransferase</fullName>
        <ecNumber evidence="7">2.6.1.-</ecNumber>
    </recommendedName>
</protein>
<dbReference type="PANTHER" id="PTHR11879:SF22">
    <property type="entry name" value="ASPARTATE AMINOTRANSFERASE, MITOCHONDRIAL"/>
    <property type="match status" value="1"/>
</dbReference>
<dbReference type="SUPFAM" id="SSF53383">
    <property type="entry name" value="PLP-dependent transferases"/>
    <property type="match status" value="1"/>
</dbReference>
<dbReference type="AlphaFoldDB" id="A0A0B9GVK2"/>
<comment type="subunit">
    <text evidence="3">Homodimer.</text>
</comment>
<evidence type="ECO:0000256" key="4">
    <source>
        <dbReference type="ARBA" id="ARBA00022576"/>
    </source>
</evidence>
<dbReference type="GO" id="GO:0042802">
    <property type="term" value="F:identical protein binding"/>
    <property type="evidence" value="ECO:0007669"/>
    <property type="project" value="TreeGrafter"/>
</dbReference>
<dbReference type="InterPro" id="IPR015421">
    <property type="entry name" value="PyrdxlP-dep_Trfase_major"/>
</dbReference>
<evidence type="ECO:0000256" key="2">
    <source>
        <dbReference type="ARBA" id="ARBA00007441"/>
    </source>
</evidence>
<dbReference type="GO" id="GO:0033585">
    <property type="term" value="P:L-phenylalanine biosynthetic process from chorismate via phenylpyruvate"/>
    <property type="evidence" value="ECO:0007669"/>
    <property type="project" value="TreeGrafter"/>
</dbReference>
<dbReference type="FunFam" id="3.40.640.10:FF:000015">
    <property type="entry name" value="Aspartate aminotransferase"/>
    <property type="match status" value="1"/>
</dbReference>
<evidence type="ECO:0000313" key="10">
    <source>
        <dbReference type="Proteomes" id="UP000031278"/>
    </source>
</evidence>
<dbReference type="FunFam" id="3.90.1150.10:FF:000001">
    <property type="entry name" value="Aspartate aminotransferase"/>
    <property type="match status" value="1"/>
</dbReference>
<evidence type="ECO:0000256" key="7">
    <source>
        <dbReference type="RuleBase" id="RU000481"/>
    </source>
</evidence>
<comment type="cofactor">
    <cofactor evidence="1 7">
        <name>pyridoxal 5'-phosphate</name>
        <dbReference type="ChEBI" id="CHEBI:597326"/>
    </cofactor>
</comment>
<dbReference type="NCBIfam" id="NF006719">
    <property type="entry name" value="PRK09257.1"/>
    <property type="match status" value="1"/>
</dbReference>
<dbReference type="InterPro" id="IPR004839">
    <property type="entry name" value="Aminotransferase_I/II_large"/>
</dbReference>
<name>A0A0B9GVK2_9GAMM</name>
<dbReference type="InterPro" id="IPR004838">
    <property type="entry name" value="NHTrfase_class1_PyrdxlP-BS"/>
</dbReference>
<dbReference type="EMBL" id="JWLZ01000172">
    <property type="protein sequence ID" value="KHT62716.1"/>
    <property type="molecule type" value="Genomic_DNA"/>
</dbReference>
<dbReference type="GO" id="GO:0004069">
    <property type="term" value="F:L-aspartate:2-oxoglutarate aminotransferase activity"/>
    <property type="evidence" value="ECO:0007669"/>
    <property type="project" value="TreeGrafter"/>
</dbReference>
<evidence type="ECO:0000259" key="8">
    <source>
        <dbReference type="Pfam" id="PF00155"/>
    </source>
</evidence>
<dbReference type="InterPro" id="IPR000796">
    <property type="entry name" value="Asp_trans"/>
</dbReference>
<keyword evidence="4 7" id="KW-0032">Aminotransferase</keyword>
<dbReference type="PROSITE" id="PS00105">
    <property type="entry name" value="AA_TRANSFER_CLASS_1"/>
    <property type="match status" value="1"/>
</dbReference>
<dbReference type="Pfam" id="PF00155">
    <property type="entry name" value="Aminotran_1_2"/>
    <property type="match status" value="1"/>
</dbReference>
<dbReference type="RefSeq" id="WP_039464246.1">
    <property type="nucleotide sequence ID" value="NZ_JWLZ01000172.1"/>
</dbReference>
<dbReference type="GO" id="GO:0005829">
    <property type="term" value="C:cytosol"/>
    <property type="evidence" value="ECO:0007669"/>
    <property type="project" value="TreeGrafter"/>
</dbReference>
<reference evidence="9 10" key="1">
    <citation type="submission" date="2014-12" db="EMBL/GenBank/DDBJ databases">
        <title>Genome sequencing of Photobacterium gaetbulicola AD005a.</title>
        <authorList>
            <person name="Adrian T.G.S."/>
            <person name="Chan K.G."/>
        </authorList>
    </citation>
    <scope>NUCLEOTIDE SEQUENCE [LARGE SCALE GENOMIC DNA]</scope>
    <source>
        <strain evidence="9 10">AD005a</strain>
    </source>
</reference>
<keyword evidence="5 7" id="KW-0808">Transferase</keyword>
<proteinExistence type="inferred from homology"/>
<dbReference type="CDD" id="cd00609">
    <property type="entry name" value="AAT_like"/>
    <property type="match status" value="1"/>
</dbReference>
<sequence length="396" mass="43108">MFEKISAAPADPILGLTEEFKQDTRPEKINLGVGIYKDESGNTPVLATVKKAEAILLEKETTKSYLSIPGTAEYGLAVQQLLFGTDSPIISSKRAQTAQAPGGTGALRLAAEFIKRQLGDVKVWISNPTWANHNGVFTAAGLETVQYSYYDAQSKDMDFDAALADLAQAAPGDVVLLHGCCHNPTGIDPQAPQWQQLAELCKEKQLLPMFDFAYQGFAKGVEEDAQGLRIFADLCEELLIASSFSKNFGLYNERVGAFTLVAKNSTEATTAFSQVKSIARVIYSNPPAHGAAIVTEILNDAALRAEWEVEVADMRDRIQEMRTLFVQTLKDLGVEADFSFIERQNGMFSFSGLSKEQVNRLKDEFGIYIVGSGRISVAGMTKANMQPLCKGIAAVL</sequence>
<dbReference type="GO" id="GO:0004838">
    <property type="term" value="F:L-tyrosine-2-oxoglutarate transaminase activity"/>
    <property type="evidence" value="ECO:0007669"/>
    <property type="project" value="TreeGrafter"/>
</dbReference>
<evidence type="ECO:0000256" key="6">
    <source>
        <dbReference type="ARBA" id="ARBA00022898"/>
    </source>
</evidence>
<dbReference type="InterPro" id="IPR015424">
    <property type="entry name" value="PyrdxlP-dep_Trfase"/>
</dbReference>
<comment type="caution">
    <text evidence="9">The sequence shown here is derived from an EMBL/GenBank/DDBJ whole genome shotgun (WGS) entry which is preliminary data.</text>
</comment>
<evidence type="ECO:0000256" key="5">
    <source>
        <dbReference type="ARBA" id="ARBA00022679"/>
    </source>
</evidence>
<gene>
    <name evidence="9" type="ORF">RJ45_15845</name>
</gene>
<dbReference type="Proteomes" id="UP000031278">
    <property type="component" value="Unassembled WGS sequence"/>
</dbReference>
<accession>A0A0B9GVK2</accession>
<organism evidence="9 10">
    <name type="scientific">Photobacterium gaetbulicola</name>
    <dbReference type="NCBI Taxonomy" id="1295392"/>
    <lineage>
        <taxon>Bacteria</taxon>
        <taxon>Pseudomonadati</taxon>
        <taxon>Pseudomonadota</taxon>
        <taxon>Gammaproteobacteria</taxon>
        <taxon>Vibrionales</taxon>
        <taxon>Vibrionaceae</taxon>
        <taxon>Photobacterium</taxon>
    </lineage>
</organism>
<evidence type="ECO:0000256" key="1">
    <source>
        <dbReference type="ARBA" id="ARBA00001933"/>
    </source>
</evidence>
<dbReference type="Gene3D" id="3.40.640.10">
    <property type="entry name" value="Type I PLP-dependent aspartate aminotransferase-like (Major domain)"/>
    <property type="match status" value="1"/>
</dbReference>
<dbReference type="EC" id="2.6.1.-" evidence="7"/>
<dbReference type="Gene3D" id="3.90.1150.10">
    <property type="entry name" value="Aspartate Aminotransferase, domain 1"/>
    <property type="match status" value="1"/>
</dbReference>
<feature type="domain" description="Aminotransferase class I/classII large" evidence="8">
    <location>
        <begin position="27"/>
        <end position="392"/>
    </location>
</feature>
<evidence type="ECO:0000313" key="9">
    <source>
        <dbReference type="EMBL" id="KHT62716.1"/>
    </source>
</evidence>
<evidence type="ECO:0000256" key="3">
    <source>
        <dbReference type="ARBA" id="ARBA00011738"/>
    </source>
</evidence>
<keyword evidence="6" id="KW-0663">Pyridoxal phosphate</keyword>
<dbReference type="InterPro" id="IPR015422">
    <property type="entry name" value="PyrdxlP-dep_Trfase_small"/>
</dbReference>
<dbReference type="GO" id="GO:0030170">
    <property type="term" value="F:pyridoxal phosphate binding"/>
    <property type="evidence" value="ECO:0007669"/>
    <property type="project" value="InterPro"/>
</dbReference>
<dbReference type="PRINTS" id="PR00799">
    <property type="entry name" value="TRANSAMINASE"/>
</dbReference>
<comment type="similarity">
    <text evidence="2 7">Belongs to the class-I pyridoxal-phosphate-dependent aminotransferase family.</text>
</comment>
<dbReference type="PANTHER" id="PTHR11879">
    <property type="entry name" value="ASPARTATE AMINOTRANSFERASE"/>
    <property type="match status" value="1"/>
</dbReference>